<keyword evidence="1" id="KW-0328">Glycosyltransferase</keyword>
<evidence type="ECO:0000256" key="1">
    <source>
        <dbReference type="ARBA" id="ARBA00022676"/>
    </source>
</evidence>
<sequence>MTRALLFNGAAPGEPMAFGAEALAEHGIEPTLPRRVPLPAKLAAVVRDRSGVRLEQPGLLAARRADLLLGYFEPNLHWPVRLARLPGAPPLVSLVCWVAEDLLRGEPWQRERALGLLRASAVVAYLSQNQSAVFTDHGIPAERLLPVPFGVDLAPHTDPAPVERDIDLLTVGQDAGRDPATLASAIRGTDGRLTVVAPPERVGPLAGLPGVTLLGRVAYDDHLALLRRARTVVVATHELAYPTGQTVALEAAAAGCAVVVSGTAAMRDYFADGETALMPPAGDARALRTAIAALRDDAALRDRLAAAGREHVHRHHGTARMWQRLAEGLRERGVVPWS</sequence>
<dbReference type="Gene3D" id="3.40.50.2000">
    <property type="entry name" value="Glycogen Phosphorylase B"/>
    <property type="match status" value="1"/>
</dbReference>
<evidence type="ECO:0000259" key="3">
    <source>
        <dbReference type="Pfam" id="PF13524"/>
    </source>
</evidence>
<dbReference type="PANTHER" id="PTHR12526">
    <property type="entry name" value="GLYCOSYLTRANSFERASE"/>
    <property type="match status" value="1"/>
</dbReference>
<reference evidence="4" key="2">
    <citation type="submission" date="2020-09" db="EMBL/GenBank/DDBJ databases">
        <authorList>
            <person name="Sun Q."/>
            <person name="Zhou Y."/>
        </authorList>
    </citation>
    <scope>NUCLEOTIDE SEQUENCE</scope>
    <source>
        <strain evidence="4">CGMCC 1.16067</strain>
    </source>
</reference>
<feature type="domain" description="Spore protein YkvP/CgeB glycosyl transferase-like" evidence="3">
    <location>
        <begin position="202"/>
        <end position="325"/>
    </location>
</feature>
<dbReference type="EMBL" id="BMKQ01000001">
    <property type="protein sequence ID" value="GGF51804.1"/>
    <property type="molecule type" value="Genomic_DNA"/>
</dbReference>
<keyword evidence="2" id="KW-0808">Transferase</keyword>
<accession>A0A917F6S0</accession>
<dbReference type="SUPFAM" id="SSF53756">
    <property type="entry name" value="UDP-Glycosyltransferase/glycogen phosphorylase"/>
    <property type="match status" value="1"/>
</dbReference>
<organism evidence="4 5">
    <name type="scientific">Marmoricola endophyticus</name>
    <dbReference type="NCBI Taxonomy" id="2040280"/>
    <lineage>
        <taxon>Bacteria</taxon>
        <taxon>Bacillati</taxon>
        <taxon>Actinomycetota</taxon>
        <taxon>Actinomycetes</taxon>
        <taxon>Propionibacteriales</taxon>
        <taxon>Nocardioidaceae</taxon>
        <taxon>Marmoricola</taxon>
    </lineage>
</organism>
<dbReference type="AlphaFoldDB" id="A0A917F6S0"/>
<reference evidence="4" key="1">
    <citation type="journal article" date="2014" name="Int. J. Syst. Evol. Microbiol.">
        <title>Complete genome sequence of Corynebacterium casei LMG S-19264T (=DSM 44701T), isolated from a smear-ripened cheese.</title>
        <authorList>
            <consortium name="US DOE Joint Genome Institute (JGI-PGF)"/>
            <person name="Walter F."/>
            <person name="Albersmeier A."/>
            <person name="Kalinowski J."/>
            <person name="Ruckert C."/>
        </authorList>
    </citation>
    <scope>NUCLEOTIDE SEQUENCE</scope>
    <source>
        <strain evidence="4">CGMCC 1.16067</strain>
    </source>
</reference>
<name>A0A917F6S0_9ACTN</name>
<dbReference type="Pfam" id="PF13524">
    <property type="entry name" value="Glyco_trans_1_2"/>
    <property type="match status" value="1"/>
</dbReference>
<protein>
    <recommendedName>
        <fullName evidence="3">Spore protein YkvP/CgeB glycosyl transferase-like domain-containing protein</fullName>
    </recommendedName>
</protein>
<gene>
    <name evidence="4" type="ORF">GCM10011519_27290</name>
</gene>
<evidence type="ECO:0000256" key="2">
    <source>
        <dbReference type="ARBA" id="ARBA00022679"/>
    </source>
</evidence>
<evidence type="ECO:0000313" key="4">
    <source>
        <dbReference type="EMBL" id="GGF51804.1"/>
    </source>
</evidence>
<proteinExistence type="predicted"/>
<dbReference type="InterPro" id="IPR055259">
    <property type="entry name" value="YkvP/CgeB_Glyco_trans-like"/>
</dbReference>
<dbReference type="GO" id="GO:0016757">
    <property type="term" value="F:glycosyltransferase activity"/>
    <property type="evidence" value="ECO:0007669"/>
    <property type="project" value="UniProtKB-KW"/>
</dbReference>
<comment type="caution">
    <text evidence="4">The sequence shown here is derived from an EMBL/GenBank/DDBJ whole genome shotgun (WGS) entry which is preliminary data.</text>
</comment>
<dbReference type="Proteomes" id="UP000649179">
    <property type="component" value="Unassembled WGS sequence"/>
</dbReference>
<dbReference type="PANTHER" id="PTHR12526:SF510">
    <property type="entry name" value="D-INOSITOL 3-PHOSPHATE GLYCOSYLTRANSFERASE"/>
    <property type="match status" value="1"/>
</dbReference>
<dbReference type="RefSeq" id="WP_188780270.1">
    <property type="nucleotide sequence ID" value="NZ_BMKQ01000001.1"/>
</dbReference>
<evidence type="ECO:0000313" key="5">
    <source>
        <dbReference type="Proteomes" id="UP000649179"/>
    </source>
</evidence>
<keyword evidence="5" id="KW-1185">Reference proteome</keyword>